<proteinExistence type="predicted"/>
<organism evidence="2 3">
    <name type="scientific">Actinoplanes regularis</name>
    <dbReference type="NCBI Taxonomy" id="52697"/>
    <lineage>
        <taxon>Bacteria</taxon>
        <taxon>Bacillati</taxon>
        <taxon>Actinomycetota</taxon>
        <taxon>Actinomycetes</taxon>
        <taxon>Micromonosporales</taxon>
        <taxon>Micromonosporaceae</taxon>
        <taxon>Actinoplanes</taxon>
    </lineage>
</organism>
<keyword evidence="1" id="KW-0732">Signal</keyword>
<accession>A0A239FKP7</accession>
<name>A0A239FKP7_9ACTN</name>
<dbReference type="EMBL" id="FZNR01000018">
    <property type="protein sequence ID" value="SNS57476.1"/>
    <property type="molecule type" value="Genomic_DNA"/>
</dbReference>
<feature type="chain" id="PRO_5012059830" evidence="1">
    <location>
        <begin position="29"/>
        <end position="166"/>
    </location>
</feature>
<gene>
    <name evidence="2" type="ORF">SAMN06264365_118133</name>
</gene>
<protein>
    <submittedName>
        <fullName evidence="2">Uncharacterized protein</fullName>
    </submittedName>
</protein>
<feature type="signal peptide" evidence="1">
    <location>
        <begin position="1"/>
        <end position="28"/>
    </location>
</feature>
<evidence type="ECO:0000313" key="2">
    <source>
        <dbReference type="EMBL" id="SNS57476.1"/>
    </source>
</evidence>
<evidence type="ECO:0000256" key="1">
    <source>
        <dbReference type="SAM" id="SignalP"/>
    </source>
</evidence>
<evidence type="ECO:0000313" key="3">
    <source>
        <dbReference type="Proteomes" id="UP000198415"/>
    </source>
</evidence>
<reference evidence="2 3" key="1">
    <citation type="submission" date="2017-06" db="EMBL/GenBank/DDBJ databases">
        <authorList>
            <person name="Kim H.J."/>
            <person name="Triplett B.A."/>
        </authorList>
    </citation>
    <scope>NUCLEOTIDE SEQUENCE [LARGE SCALE GENOMIC DNA]</scope>
    <source>
        <strain evidence="2 3">DSM 43151</strain>
    </source>
</reference>
<dbReference type="Proteomes" id="UP000198415">
    <property type="component" value="Unassembled WGS sequence"/>
</dbReference>
<keyword evidence="3" id="KW-1185">Reference proteome</keyword>
<sequence length="166" mass="17964">MFMSYRSGLACAVTICTLIGGAAPPATAASGIPDPAAEVVSTAAEPHPELSGKRLQVPGNAPIYLVDPEGYRRHIPDPTTYDNLFRNWDGVAADLHLSLVSERTALSSGAFLARVPGQPRVYLVSNGLKRWIVSPATMDKYYFEWKKVREIPALALDAVPEGEPWS</sequence>
<dbReference type="AlphaFoldDB" id="A0A239FKP7"/>